<evidence type="ECO:0000313" key="18">
    <source>
        <dbReference type="Proteomes" id="UP001549098"/>
    </source>
</evidence>
<dbReference type="SUPFAM" id="SSF49344">
    <property type="entry name" value="CBD9-like"/>
    <property type="match status" value="1"/>
</dbReference>
<comment type="similarity">
    <text evidence="3 12">Belongs to the glycosyl hydrolase 10 (cellulase F) family.</text>
</comment>
<dbReference type="InterPro" id="IPR001119">
    <property type="entry name" value="SLH_dom"/>
</dbReference>
<evidence type="ECO:0000259" key="16">
    <source>
        <dbReference type="PROSITE" id="PS51760"/>
    </source>
</evidence>
<evidence type="ECO:0000256" key="8">
    <source>
        <dbReference type="ARBA" id="ARBA00023277"/>
    </source>
</evidence>
<dbReference type="InterPro" id="IPR044846">
    <property type="entry name" value="GH10"/>
</dbReference>
<evidence type="ECO:0000256" key="10">
    <source>
        <dbReference type="ARBA" id="ARBA00023326"/>
    </source>
</evidence>
<dbReference type="SUPFAM" id="SSF51445">
    <property type="entry name" value="(Trans)glycosidases"/>
    <property type="match status" value="1"/>
</dbReference>
<feature type="domain" description="GH10" evidence="16">
    <location>
        <begin position="361"/>
        <end position="698"/>
    </location>
</feature>
<evidence type="ECO:0000256" key="11">
    <source>
        <dbReference type="PROSITE-ProRule" id="PRU10061"/>
    </source>
</evidence>
<keyword evidence="8 12" id="KW-0119">Carbohydrate metabolism</keyword>
<evidence type="ECO:0000256" key="7">
    <source>
        <dbReference type="ARBA" id="ARBA00022801"/>
    </source>
</evidence>
<evidence type="ECO:0000256" key="5">
    <source>
        <dbReference type="ARBA" id="ARBA00022729"/>
    </source>
</evidence>
<dbReference type="InterPro" id="IPR017853">
    <property type="entry name" value="GH"/>
</dbReference>
<reference evidence="17 18" key="1">
    <citation type="submission" date="2024-06" db="EMBL/GenBank/DDBJ databases">
        <title>Genomic Encyclopedia of Type Strains, Phase IV (KMG-IV): sequencing the most valuable type-strain genomes for metagenomic binning, comparative biology and taxonomic classification.</title>
        <authorList>
            <person name="Goeker M."/>
        </authorList>
    </citation>
    <scope>NUCLEOTIDE SEQUENCE [LARGE SCALE GENOMIC DNA]</scope>
    <source>
        <strain evidence="17 18">DSM 17253</strain>
    </source>
</reference>
<feature type="compositionally biased region" description="Polar residues" evidence="13">
    <location>
        <begin position="877"/>
        <end position="886"/>
    </location>
</feature>
<dbReference type="PROSITE" id="PS51760">
    <property type="entry name" value="GH10_2"/>
    <property type="match status" value="1"/>
</dbReference>
<keyword evidence="10 12" id="KW-0624">Polysaccharide degradation</keyword>
<keyword evidence="6" id="KW-0677">Repeat</keyword>
<dbReference type="Gene3D" id="3.20.20.80">
    <property type="entry name" value="Glycosidases"/>
    <property type="match status" value="1"/>
</dbReference>
<feature type="domain" description="SLH" evidence="15">
    <location>
        <begin position="1164"/>
        <end position="1227"/>
    </location>
</feature>
<feature type="active site" description="Nucleophile" evidence="11">
    <location>
        <position position="622"/>
    </location>
</feature>
<keyword evidence="4" id="KW-0858">Xylan degradation</keyword>
<dbReference type="EC" id="3.2.1.8" evidence="12"/>
<dbReference type="EMBL" id="JBEPLV010000004">
    <property type="protein sequence ID" value="MET3547080.1"/>
    <property type="molecule type" value="Genomic_DNA"/>
</dbReference>
<dbReference type="PANTHER" id="PTHR31490">
    <property type="entry name" value="GLYCOSYL HYDROLASE"/>
    <property type="match status" value="1"/>
</dbReference>
<dbReference type="InterPro" id="IPR010502">
    <property type="entry name" value="Carb-bd_dom_fam9"/>
</dbReference>
<evidence type="ECO:0000256" key="14">
    <source>
        <dbReference type="SAM" id="SignalP"/>
    </source>
</evidence>
<feature type="region of interest" description="Disordered" evidence="13">
    <location>
        <begin position="877"/>
        <end position="953"/>
    </location>
</feature>
<evidence type="ECO:0000259" key="15">
    <source>
        <dbReference type="PROSITE" id="PS51272"/>
    </source>
</evidence>
<accession>A0ABV2F5Q3</accession>
<sequence>MNKWMKQAFSAVIAAALIMPSGWLATDVSADADTVTVVYHETFADGIGKAVQSGGANLAQVSGKVFDGNEDGGALYVSNRTHDYDAADFNYTDLGIQNGKTYTITVKGYVDAEATVPDDAQAYLQTVDKSYGWLAGAAFRAGEAFTLTKEFTLDTSSGDTRLRVQSNTSGATVPFYLGDILITEKAASGGGGNEEPPRDPALPFSTITFEDQTPGGFEGRSGTEKLTVTDEANHTPGGAYALKVENRTATWHGPSLHVEKYVDKGAEYKISAWVKLISPASSQIQLSTQIGSGGSASYVTLAPKTISTDDGWVQFEGTYRYNSVGGEYLTLYVESSNNAEASFYIDDISFEKTGSTPVEIQKDLIPVKKAYQSDFLIGNAISAEDLEGVRLELLTMHHNVATAGNAMKPDALQPTKGSFTFTAADAMVDKVRAAGMQMHGHVLVWHQQSPAWMNTAQDAQGNTVPLSREEALNNLRTHIQTVMEHFGDKVISWDVVNEAMNDNPPNPADWEASLRKSPWYNAIGPDYVEQAFLAAREVLDDHPDWDIKLYYNDYNEDNQNKAQAIYNMVKAMNDRYAETHPGKKLVDGVGMQGHYNVNTNPENVKLSLEKFISLGVEVSISELDIQAGSNYELPEKLANAQGYLYAQLMKIFKDHAADISRVTFWGMDDGTSWRASSNPLLFDKNLQAKPAYYGVIDSDKFIMEHPPESGNANQSTAAYGTPVIDGTVDAVWNQAATMPVNRYQMAWQGATGTAKALWDDHNLYVLIQVSDAQLDKSSANAWEQDSVEIFLDENNAKTTFYQDDDGQFRINFDNETSFNPPKIADGFESATKAAGTNYTVEMKIPLKTVTPANQLKLGFDAQVNDAKDGTRQSVAAWNDTTGNGYQDPSVFGVLTLTGKPANPGDNGSGNEGGGGNNGGNGGNNGNGSNSGSGNGGNSNGNNSNGGGSPQTGITVSADGVITIKPEAKIQDGRAVSTISADNLKKALEQAAVPSNGKKQIVIEAAKLPGTGSVEVQLPAQTLSGKESFELLLKTDSAVLRIPSGMLSNQTDLSGQVSVRIGTASTDHLNLNAADRERIGSRPVIELSLAAGGRTLEWNNPAAPVTVEIPYKPTAKELSHPDQIVVWYVDGQGQAPPIPNGRYDAATGIVVFHTTHFSTYAVTYASTAFTDLQNIPWAKPAIDAMAARGVIDGMSESRFSPEALIKRADFVVFLVRALELQGTGSPKTAFSDVDPIAYNRSELNTANELGIAVGLPDRTFKPNSPITRQEMMVLTARALAAAGKTIGGSGSLSAYADAASIANYAKDSAAALVKAGIVTGSNGKIAPQGPLTRAEAAVILYRIWKL</sequence>
<feature type="domain" description="SLH" evidence="15">
    <location>
        <begin position="1291"/>
        <end position="1345"/>
    </location>
</feature>
<protein>
    <recommendedName>
        <fullName evidence="12">Beta-xylanase</fullName>
        <ecNumber evidence="12">3.2.1.8</ecNumber>
    </recommendedName>
</protein>
<evidence type="ECO:0000256" key="13">
    <source>
        <dbReference type="SAM" id="MobiDB-lite"/>
    </source>
</evidence>
<evidence type="ECO:0000256" key="4">
    <source>
        <dbReference type="ARBA" id="ARBA00022651"/>
    </source>
</evidence>
<dbReference type="Pfam" id="PF06452">
    <property type="entry name" value="CBM9_1"/>
    <property type="match status" value="1"/>
</dbReference>
<dbReference type="InterPro" id="IPR001000">
    <property type="entry name" value="GH10_dom"/>
</dbReference>
<feature type="compositionally biased region" description="Gly residues" evidence="13">
    <location>
        <begin position="906"/>
        <end position="949"/>
    </location>
</feature>
<evidence type="ECO:0000256" key="9">
    <source>
        <dbReference type="ARBA" id="ARBA00023295"/>
    </source>
</evidence>
<dbReference type="Pfam" id="PF00395">
    <property type="entry name" value="SLH"/>
    <property type="match status" value="3"/>
</dbReference>
<feature type="signal peptide" evidence="14">
    <location>
        <begin position="1"/>
        <end position="25"/>
    </location>
</feature>
<dbReference type="SMART" id="SM00633">
    <property type="entry name" value="Glyco_10"/>
    <property type="match status" value="1"/>
</dbReference>
<dbReference type="PRINTS" id="PR00134">
    <property type="entry name" value="GLHYDRLASE10"/>
</dbReference>
<dbReference type="Pfam" id="PF00331">
    <property type="entry name" value="Glyco_hydro_10"/>
    <property type="match status" value="1"/>
</dbReference>
<dbReference type="GO" id="GO:0031176">
    <property type="term" value="F:endo-1,4-beta-xylanase activity"/>
    <property type="evidence" value="ECO:0007669"/>
    <property type="project" value="UniProtKB-EC"/>
</dbReference>
<keyword evidence="9 12" id="KW-0326">Glycosidase</keyword>
<keyword evidence="7 12" id="KW-0378">Hydrolase</keyword>
<evidence type="ECO:0000256" key="12">
    <source>
        <dbReference type="RuleBase" id="RU361174"/>
    </source>
</evidence>
<evidence type="ECO:0000256" key="6">
    <source>
        <dbReference type="ARBA" id="ARBA00022737"/>
    </source>
</evidence>
<dbReference type="Gene3D" id="2.60.120.260">
    <property type="entry name" value="Galactose-binding domain-like"/>
    <property type="match status" value="2"/>
</dbReference>
<name>A0ABV2F5Q3_9BACL</name>
<dbReference type="Pfam" id="PF02018">
    <property type="entry name" value="CBM_4_9"/>
    <property type="match status" value="1"/>
</dbReference>
<evidence type="ECO:0000256" key="1">
    <source>
        <dbReference type="ARBA" id="ARBA00000681"/>
    </source>
</evidence>
<evidence type="ECO:0000256" key="3">
    <source>
        <dbReference type="ARBA" id="ARBA00007495"/>
    </source>
</evidence>
<comment type="caution">
    <text evidence="17">The sequence shown here is derived from an EMBL/GenBank/DDBJ whole genome shotgun (WGS) entry which is preliminary data.</text>
</comment>
<feature type="domain" description="SLH" evidence="15">
    <location>
        <begin position="1228"/>
        <end position="1288"/>
    </location>
</feature>
<dbReference type="PROSITE" id="PS00591">
    <property type="entry name" value="GH10_1"/>
    <property type="match status" value="1"/>
</dbReference>
<dbReference type="SUPFAM" id="SSF49785">
    <property type="entry name" value="Galactose-binding domain-like"/>
    <property type="match status" value="2"/>
</dbReference>
<dbReference type="Gene3D" id="2.60.40.1190">
    <property type="match status" value="1"/>
</dbReference>
<organism evidence="17 18">
    <name type="scientific">Paenibacillus favisporus</name>
    <dbReference type="NCBI Taxonomy" id="221028"/>
    <lineage>
        <taxon>Bacteria</taxon>
        <taxon>Bacillati</taxon>
        <taxon>Bacillota</taxon>
        <taxon>Bacilli</taxon>
        <taxon>Bacillales</taxon>
        <taxon>Paenibacillaceae</taxon>
        <taxon>Paenibacillus</taxon>
    </lineage>
</organism>
<gene>
    <name evidence="17" type="ORF">ABID47_003696</name>
</gene>
<comment type="catalytic activity">
    <reaction evidence="1 12">
        <text>Endohydrolysis of (1-&gt;4)-beta-D-xylosidic linkages in xylans.</text>
        <dbReference type="EC" id="3.2.1.8"/>
    </reaction>
</comment>
<comment type="pathway">
    <text evidence="2">Glycan degradation; xylan degradation.</text>
</comment>
<keyword evidence="5 14" id="KW-0732">Signal</keyword>
<dbReference type="InterPro" id="IPR031158">
    <property type="entry name" value="GH10_AS"/>
</dbReference>
<dbReference type="PANTHER" id="PTHR31490:SF90">
    <property type="entry name" value="ENDO-1,4-BETA-XYLANASE A"/>
    <property type="match status" value="1"/>
</dbReference>
<evidence type="ECO:0000313" key="17">
    <source>
        <dbReference type="EMBL" id="MET3547080.1"/>
    </source>
</evidence>
<dbReference type="PROSITE" id="PS51272">
    <property type="entry name" value="SLH"/>
    <property type="match status" value="3"/>
</dbReference>
<evidence type="ECO:0000256" key="2">
    <source>
        <dbReference type="ARBA" id="ARBA00004851"/>
    </source>
</evidence>
<feature type="chain" id="PRO_5046318141" description="Beta-xylanase" evidence="14">
    <location>
        <begin position="26"/>
        <end position="1345"/>
    </location>
</feature>
<dbReference type="InterPro" id="IPR008979">
    <property type="entry name" value="Galactose-bd-like_sf"/>
</dbReference>
<dbReference type="CDD" id="cd00005">
    <property type="entry name" value="CBM9_like_1"/>
    <property type="match status" value="1"/>
</dbReference>
<keyword evidence="18" id="KW-1185">Reference proteome</keyword>
<dbReference type="InterPro" id="IPR003305">
    <property type="entry name" value="CenC_carb-bd"/>
</dbReference>
<dbReference type="Proteomes" id="UP001549098">
    <property type="component" value="Unassembled WGS sequence"/>
</dbReference>
<dbReference type="RefSeq" id="WP_354498912.1">
    <property type="nucleotide sequence ID" value="NZ_JBEPLV010000004.1"/>
</dbReference>
<proteinExistence type="inferred from homology"/>